<evidence type="ECO:0000256" key="5">
    <source>
        <dbReference type="ARBA" id="ARBA00022734"/>
    </source>
</evidence>
<dbReference type="GO" id="GO:0010185">
    <property type="term" value="P:regulation of cellular defense response"/>
    <property type="evidence" value="ECO:0007669"/>
    <property type="project" value="UniProtKB-ARBA"/>
</dbReference>
<sequence>MEKRILELERKFENCALKEKCYHGFGLCGVDNLALQKKCGQSSVHVNGKFGCEKALDGIKDNFMHTKDGYNVFGVYYGEAYPYWWVDLGNNCKVKRIKIYNRTYCCGERLHDLEITIGKTLSEMKFCARFTGPASTGQVLNMNCKIPTAARYVKLMIMDRSVHNWLHVAEVEVFAD</sequence>
<keyword evidence="6" id="KW-0106">Calcium</keyword>
<dbReference type="GO" id="GO:0046872">
    <property type="term" value="F:metal ion binding"/>
    <property type="evidence" value="ECO:0007669"/>
    <property type="project" value="UniProtKB-KW"/>
</dbReference>
<dbReference type="InterPro" id="IPR006585">
    <property type="entry name" value="FTP1"/>
</dbReference>
<keyword evidence="5" id="KW-0430">Lectin</keyword>
<proteinExistence type="inferred from homology"/>
<dbReference type="Proteomes" id="UP000507470">
    <property type="component" value="Unassembled WGS sequence"/>
</dbReference>
<comment type="similarity">
    <text evidence="2">Belongs to the fucolectin family.</text>
</comment>
<evidence type="ECO:0000256" key="3">
    <source>
        <dbReference type="ARBA" id="ARBA00011233"/>
    </source>
</evidence>
<evidence type="ECO:0000256" key="6">
    <source>
        <dbReference type="ARBA" id="ARBA00022837"/>
    </source>
</evidence>
<comment type="subunit">
    <text evidence="3">Homotrimer.</text>
</comment>
<accession>A0A6J8EFJ3</accession>
<dbReference type="OrthoDB" id="547680at2759"/>
<evidence type="ECO:0000256" key="7">
    <source>
        <dbReference type="ARBA" id="ARBA00023157"/>
    </source>
</evidence>
<dbReference type="Pfam" id="PF22633">
    <property type="entry name" value="F5_F8_type_C_2"/>
    <property type="match status" value="1"/>
</dbReference>
<gene>
    <name evidence="9" type="ORF">MCOR_51794</name>
</gene>
<evidence type="ECO:0000256" key="1">
    <source>
        <dbReference type="ARBA" id="ARBA00002219"/>
    </source>
</evidence>
<protein>
    <recommendedName>
        <fullName evidence="8">Fucolectin tachylectin-4 pentraxin-1 domain-containing protein</fullName>
    </recommendedName>
</protein>
<dbReference type="GO" id="GO:0001868">
    <property type="term" value="P:regulation of complement activation, lectin pathway"/>
    <property type="evidence" value="ECO:0007669"/>
    <property type="project" value="UniProtKB-ARBA"/>
</dbReference>
<dbReference type="SMART" id="SM00607">
    <property type="entry name" value="FTP"/>
    <property type="match status" value="1"/>
</dbReference>
<dbReference type="Gene3D" id="2.60.120.260">
    <property type="entry name" value="Galactose-binding domain-like"/>
    <property type="match status" value="1"/>
</dbReference>
<evidence type="ECO:0000259" key="8">
    <source>
        <dbReference type="SMART" id="SM00607"/>
    </source>
</evidence>
<organism evidence="9 10">
    <name type="scientific">Mytilus coruscus</name>
    <name type="common">Sea mussel</name>
    <dbReference type="NCBI Taxonomy" id="42192"/>
    <lineage>
        <taxon>Eukaryota</taxon>
        <taxon>Metazoa</taxon>
        <taxon>Spiralia</taxon>
        <taxon>Lophotrochozoa</taxon>
        <taxon>Mollusca</taxon>
        <taxon>Bivalvia</taxon>
        <taxon>Autobranchia</taxon>
        <taxon>Pteriomorphia</taxon>
        <taxon>Mytilida</taxon>
        <taxon>Mytiloidea</taxon>
        <taxon>Mytilidae</taxon>
        <taxon>Mytilinae</taxon>
        <taxon>Mytilus</taxon>
    </lineage>
</organism>
<evidence type="ECO:0000256" key="2">
    <source>
        <dbReference type="ARBA" id="ARBA00010147"/>
    </source>
</evidence>
<evidence type="ECO:0000313" key="10">
    <source>
        <dbReference type="Proteomes" id="UP000507470"/>
    </source>
</evidence>
<dbReference type="InterPro" id="IPR008979">
    <property type="entry name" value="Galactose-bd-like_sf"/>
</dbReference>
<dbReference type="GO" id="GO:0042806">
    <property type="term" value="F:fucose binding"/>
    <property type="evidence" value="ECO:0007669"/>
    <property type="project" value="UniProtKB-ARBA"/>
</dbReference>
<evidence type="ECO:0000256" key="4">
    <source>
        <dbReference type="ARBA" id="ARBA00022723"/>
    </source>
</evidence>
<dbReference type="InterPro" id="IPR051941">
    <property type="entry name" value="BG_Antigen-Binding_Lectin"/>
</dbReference>
<keyword evidence="4" id="KW-0479">Metal-binding</keyword>
<comment type="function">
    <text evidence="1">Acts as a defensive agent. Recognizes blood group fucosylated oligosaccharides including A, B, H and Lewis B-type antigens. Does not recognize Lewis A antigen and has low affinity for monovalent haptens.</text>
</comment>
<name>A0A6J8EFJ3_MYTCO</name>
<dbReference type="AlphaFoldDB" id="A0A6J8EFJ3"/>
<dbReference type="SUPFAM" id="SSF49785">
    <property type="entry name" value="Galactose-binding domain-like"/>
    <property type="match status" value="1"/>
</dbReference>
<feature type="domain" description="Fucolectin tachylectin-4 pentraxin-1" evidence="8">
    <location>
        <begin position="30"/>
        <end position="176"/>
    </location>
</feature>
<dbReference type="EMBL" id="CACVKT020009032">
    <property type="protein sequence ID" value="CAC5419459.1"/>
    <property type="molecule type" value="Genomic_DNA"/>
</dbReference>
<keyword evidence="7" id="KW-1015">Disulfide bond</keyword>
<evidence type="ECO:0000313" key="9">
    <source>
        <dbReference type="EMBL" id="CAC5419459.1"/>
    </source>
</evidence>
<reference evidence="9 10" key="1">
    <citation type="submission" date="2020-06" db="EMBL/GenBank/DDBJ databases">
        <authorList>
            <person name="Li R."/>
            <person name="Bekaert M."/>
        </authorList>
    </citation>
    <scope>NUCLEOTIDE SEQUENCE [LARGE SCALE GENOMIC DNA]</scope>
    <source>
        <strain evidence="10">wild</strain>
    </source>
</reference>
<dbReference type="PANTHER" id="PTHR45713:SF6">
    <property type="entry name" value="F5_8 TYPE C DOMAIN-CONTAINING PROTEIN"/>
    <property type="match status" value="1"/>
</dbReference>
<dbReference type="PANTHER" id="PTHR45713">
    <property type="entry name" value="FTP DOMAIN-CONTAINING PROTEIN"/>
    <property type="match status" value="1"/>
</dbReference>
<keyword evidence="10" id="KW-1185">Reference proteome</keyword>